<evidence type="ECO:0000256" key="1">
    <source>
        <dbReference type="ARBA" id="ARBA00004496"/>
    </source>
</evidence>
<dbReference type="SUPFAM" id="SSF53335">
    <property type="entry name" value="S-adenosyl-L-methionine-dependent methyltransferases"/>
    <property type="match status" value="1"/>
</dbReference>
<evidence type="ECO:0000256" key="4">
    <source>
        <dbReference type="ARBA" id="ARBA00013346"/>
    </source>
</evidence>
<accession>A0A561UH87</accession>
<dbReference type="OrthoDB" id="5143400at2"/>
<evidence type="ECO:0000256" key="5">
    <source>
        <dbReference type="ARBA" id="ARBA00022490"/>
    </source>
</evidence>
<proteinExistence type="inferred from homology"/>
<dbReference type="InterPro" id="IPR029063">
    <property type="entry name" value="SAM-dependent_MTases_sf"/>
</dbReference>
<evidence type="ECO:0000256" key="6">
    <source>
        <dbReference type="ARBA" id="ARBA00022603"/>
    </source>
</evidence>
<comment type="subcellular location">
    <subcellularLocation>
        <location evidence="1">Cytoplasm</location>
    </subcellularLocation>
</comment>
<protein>
    <recommendedName>
        <fullName evidence="4">Protein-L-isoaspartate O-methyltransferase</fullName>
        <ecNumber evidence="3">2.1.1.77</ecNumber>
    </recommendedName>
    <alternativeName>
        <fullName evidence="11">L-isoaspartyl protein carboxyl methyltransferase</fullName>
    </alternativeName>
    <alternativeName>
        <fullName evidence="9">Protein L-isoaspartyl methyltransferase</fullName>
    </alternativeName>
    <alternativeName>
        <fullName evidence="10">Protein-beta-aspartate methyltransferase</fullName>
    </alternativeName>
</protein>
<dbReference type="PANTHER" id="PTHR11579">
    <property type="entry name" value="PROTEIN-L-ISOASPARTATE O-METHYLTRANSFERASE"/>
    <property type="match status" value="1"/>
</dbReference>
<evidence type="ECO:0000256" key="2">
    <source>
        <dbReference type="ARBA" id="ARBA00005369"/>
    </source>
</evidence>
<dbReference type="RefSeq" id="WP_145905112.1">
    <property type="nucleotide sequence ID" value="NZ_BAAAMZ010000012.1"/>
</dbReference>
<comment type="similarity">
    <text evidence="2">Belongs to the methyltransferase superfamily. L-isoaspartyl/D-aspartyl protein methyltransferase family.</text>
</comment>
<reference evidence="12 13" key="1">
    <citation type="submission" date="2019-06" db="EMBL/GenBank/DDBJ databases">
        <title>Sequencing the genomes of 1000 actinobacteria strains.</title>
        <authorList>
            <person name="Klenk H.-P."/>
        </authorList>
    </citation>
    <scope>NUCLEOTIDE SEQUENCE [LARGE SCALE GENOMIC DNA]</scope>
    <source>
        <strain evidence="12 13">DSM 44826</strain>
    </source>
</reference>
<dbReference type="EMBL" id="VIWT01000001">
    <property type="protein sequence ID" value="TWF98729.1"/>
    <property type="molecule type" value="Genomic_DNA"/>
</dbReference>
<comment type="caution">
    <text evidence="12">The sequence shown here is derived from an EMBL/GenBank/DDBJ whole genome shotgun (WGS) entry which is preliminary data.</text>
</comment>
<dbReference type="GO" id="GO:0004719">
    <property type="term" value="F:protein-L-isoaspartate (D-aspartate) O-methyltransferase activity"/>
    <property type="evidence" value="ECO:0007669"/>
    <property type="project" value="UniProtKB-EC"/>
</dbReference>
<dbReference type="GO" id="GO:0032259">
    <property type="term" value="P:methylation"/>
    <property type="evidence" value="ECO:0007669"/>
    <property type="project" value="UniProtKB-KW"/>
</dbReference>
<dbReference type="GO" id="GO:0005737">
    <property type="term" value="C:cytoplasm"/>
    <property type="evidence" value="ECO:0007669"/>
    <property type="project" value="UniProtKB-SubCell"/>
</dbReference>
<keyword evidence="5" id="KW-0963">Cytoplasm</keyword>
<keyword evidence="13" id="KW-1185">Reference proteome</keyword>
<dbReference type="Proteomes" id="UP000317940">
    <property type="component" value="Unassembled WGS sequence"/>
</dbReference>
<dbReference type="PANTHER" id="PTHR11579:SF0">
    <property type="entry name" value="PROTEIN-L-ISOASPARTATE(D-ASPARTATE) O-METHYLTRANSFERASE"/>
    <property type="match status" value="1"/>
</dbReference>
<dbReference type="CDD" id="cd02440">
    <property type="entry name" value="AdoMet_MTases"/>
    <property type="match status" value="1"/>
</dbReference>
<dbReference type="PROSITE" id="PS01279">
    <property type="entry name" value="PCMT"/>
    <property type="match status" value="1"/>
</dbReference>
<evidence type="ECO:0000256" key="11">
    <source>
        <dbReference type="ARBA" id="ARBA00031350"/>
    </source>
</evidence>
<evidence type="ECO:0000256" key="10">
    <source>
        <dbReference type="ARBA" id="ARBA00031323"/>
    </source>
</evidence>
<dbReference type="InterPro" id="IPR000682">
    <property type="entry name" value="PCMT"/>
</dbReference>
<evidence type="ECO:0000256" key="9">
    <source>
        <dbReference type="ARBA" id="ARBA00030757"/>
    </source>
</evidence>
<evidence type="ECO:0000256" key="8">
    <source>
        <dbReference type="ARBA" id="ARBA00022691"/>
    </source>
</evidence>
<evidence type="ECO:0000256" key="7">
    <source>
        <dbReference type="ARBA" id="ARBA00022679"/>
    </source>
</evidence>
<gene>
    <name evidence="12" type="ORF">FHX73_112551</name>
</gene>
<dbReference type="Gene3D" id="3.40.50.150">
    <property type="entry name" value="Vaccinia Virus protein VP39"/>
    <property type="match status" value="1"/>
</dbReference>
<dbReference type="EC" id="2.1.1.77" evidence="3"/>
<dbReference type="Pfam" id="PF01135">
    <property type="entry name" value="PCMT"/>
    <property type="match status" value="1"/>
</dbReference>
<organism evidence="12 13">
    <name type="scientific">Kitasatospora viridis</name>
    <dbReference type="NCBI Taxonomy" id="281105"/>
    <lineage>
        <taxon>Bacteria</taxon>
        <taxon>Bacillati</taxon>
        <taxon>Actinomycetota</taxon>
        <taxon>Actinomycetes</taxon>
        <taxon>Kitasatosporales</taxon>
        <taxon>Streptomycetaceae</taxon>
        <taxon>Kitasatospora</taxon>
    </lineage>
</organism>
<name>A0A561UH87_9ACTN</name>
<keyword evidence="6 12" id="KW-0489">Methyltransferase</keyword>
<keyword evidence="7 12" id="KW-0808">Transferase</keyword>
<dbReference type="AlphaFoldDB" id="A0A561UH87"/>
<evidence type="ECO:0000313" key="13">
    <source>
        <dbReference type="Proteomes" id="UP000317940"/>
    </source>
</evidence>
<evidence type="ECO:0000313" key="12">
    <source>
        <dbReference type="EMBL" id="TWF98729.1"/>
    </source>
</evidence>
<sequence length="381" mass="41165">MDTYARLLDELSTSGALGEEWRGAFERAPRSAFIPDRVWIQAKSSPNGFVRLDRAVDPERWEGLADSDAVVVTQLDDGFEEGPGVATSSASLPSLVAMMLGRLGLSGGDRVLDIGTGTGWTAGLLAARLGGDRVTTVEVDPELAAQAEAALRAQGLSPTVVVADGLAGWEASAPYDAIHSTAAVQRVPAEWVAQTRPGGVIVTPWGTTYANAGLLRLVVGEPGEAAHGRFVENASFMWMRAQRPHAVTRPEAGPEHRGPARLDPDLAIENVHAAFGIGLRISGVRYAHTWEPEDPAGTARMQLSDGAGSWASIRYVRWEEADAVHQLGPRRLWDEVESARLWWEERGKPELTRFGLTVHPEGRQVVWLDDPRHSVSGSRLT</sequence>
<keyword evidence="8" id="KW-0949">S-adenosyl-L-methionine</keyword>
<evidence type="ECO:0000256" key="3">
    <source>
        <dbReference type="ARBA" id="ARBA00011890"/>
    </source>
</evidence>